<comment type="caution">
    <text evidence="2">The sequence shown here is derived from an EMBL/GenBank/DDBJ whole genome shotgun (WGS) entry which is preliminary data.</text>
</comment>
<evidence type="ECO:0000313" key="3">
    <source>
        <dbReference type="Proteomes" id="UP000765509"/>
    </source>
</evidence>
<name>A0A9Q3EIN3_9BASI</name>
<gene>
    <name evidence="2" type="ORF">O181_062766</name>
</gene>
<dbReference type="AlphaFoldDB" id="A0A9Q3EIN3"/>
<protein>
    <submittedName>
        <fullName evidence="2">Uncharacterized protein</fullName>
    </submittedName>
</protein>
<reference evidence="2" key="1">
    <citation type="submission" date="2021-03" db="EMBL/GenBank/DDBJ databases">
        <title>Draft genome sequence of rust myrtle Austropuccinia psidii MF-1, a brazilian biotype.</title>
        <authorList>
            <person name="Quecine M.C."/>
            <person name="Pachon D.M.R."/>
            <person name="Bonatelli M.L."/>
            <person name="Correr F.H."/>
            <person name="Franceschini L.M."/>
            <person name="Leite T.F."/>
            <person name="Margarido G.R.A."/>
            <person name="Almeida C.A."/>
            <person name="Ferrarezi J.A."/>
            <person name="Labate C.A."/>
        </authorList>
    </citation>
    <scope>NUCLEOTIDE SEQUENCE</scope>
    <source>
        <strain evidence="2">MF-1</strain>
    </source>
</reference>
<dbReference type="Proteomes" id="UP000765509">
    <property type="component" value="Unassembled WGS sequence"/>
</dbReference>
<sequence length="128" mass="14228">MSSKLTELTESSPSVPPSSVLCGSDIPSQLLSPWSMASSRNFDPSQTYDGYEEVEVLDLSFTQCLAKGKDIFQHFNPRYSKCHFCFVGKKACFCPGLLASKIRRYSPGQISRQSLAIDFTSHRLGHIT</sequence>
<feature type="non-terminal residue" evidence="2">
    <location>
        <position position="1"/>
    </location>
</feature>
<feature type="region of interest" description="Disordered" evidence="1">
    <location>
        <begin position="1"/>
        <end position="21"/>
    </location>
</feature>
<keyword evidence="3" id="KW-1185">Reference proteome</keyword>
<feature type="compositionally biased region" description="Low complexity" evidence="1">
    <location>
        <begin position="11"/>
        <end position="20"/>
    </location>
</feature>
<accession>A0A9Q3EIN3</accession>
<evidence type="ECO:0000313" key="2">
    <source>
        <dbReference type="EMBL" id="MBW0523051.1"/>
    </source>
</evidence>
<proteinExistence type="predicted"/>
<dbReference type="EMBL" id="AVOT02030001">
    <property type="protein sequence ID" value="MBW0523051.1"/>
    <property type="molecule type" value="Genomic_DNA"/>
</dbReference>
<organism evidence="2 3">
    <name type="scientific">Austropuccinia psidii MF-1</name>
    <dbReference type="NCBI Taxonomy" id="1389203"/>
    <lineage>
        <taxon>Eukaryota</taxon>
        <taxon>Fungi</taxon>
        <taxon>Dikarya</taxon>
        <taxon>Basidiomycota</taxon>
        <taxon>Pucciniomycotina</taxon>
        <taxon>Pucciniomycetes</taxon>
        <taxon>Pucciniales</taxon>
        <taxon>Sphaerophragmiaceae</taxon>
        <taxon>Austropuccinia</taxon>
    </lineage>
</organism>
<feature type="compositionally biased region" description="Polar residues" evidence="1">
    <location>
        <begin position="1"/>
        <end position="10"/>
    </location>
</feature>
<evidence type="ECO:0000256" key="1">
    <source>
        <dbReference type="SAM" id="MobiDB-lite"/>
    </source>
</evidence>